<dbReference type="Pfam" id="PF00078">
    <property type="entry name" value="RVT_1"/>
    <property type="match status" value="1"/>
</dbReference>
<protein>
    <recommendedName>
        <fullName evidence="2">ribonuclease H</fullName>
        <ecNumber evidence="2">3.1.26.4</ecNumber>
    </recommendedName>
</protein>
<evidence type="ECO:0000313" key="6">
    <source>
        <dbReference type="Proteomes" id="UP000018468"/>
    </source>
</evidence>
<name>W5NNM2_LEPOC</name>
<dbReference type="InterPro" id="IPR021109">
    <property type="entry name" value="Peptidase_aspartic_dom_sf"/>
</dbReference>
<proteinExistence type="inferred from homology"/>
<dbReference type="CDD" id="cd00303">
    <property type="entry name" value="retropepsin_like"/>
    <property type="match status" value="1"/>
</dbReference>
<dbReference type="eggNOG" id="KOG0017">
    <property type="taxonomic scope" value="Eukaryota"/>
</dbReference>
<sequence>MPRNSPSWPPKFPGMKRLLFTSSARACLLLYRTTSHIFHWTFPPCSTSSPVWLKIRLQEQRSWLPPPPATPRPTTFSRLSSEERRRRFSQGCCLYCGAADHLRASCPLCPPRTSLPSLKVGILSPAAPSGLFLPALVSGDGFKESLLAFVDSGAEENFLDSGLATTWNIPRIPVSPPIRLLTLDGSPLTLVEWQTIPLTLCIGALHTESIQFLLLHSPSHPLVLGYPWLKMHNPHFHWSNSELLAWGPNCHHRCLQLPLRCSSVHLSPEDTSGIPSVYSDLHLAFSKQRALSLPPHRSSDCAIDLLPGTLPPRGRIYPLSINESDALESYIRDSLESGFIRPSTSPACAGFFFVEKRDGSLWPCIDYRGLNEITIKNRYPLPLINSALESLQGASVFTKLDLRGAYNLIRIREGDEWKTAFITTLG</sequence>
<reference evidence="6" key="1">
    <citation type="submission" date="2011-12" db="EMBL/GenBank/DDBJ databases">
        <title>The Draft Genome of Lepisosteus oculatus.</title>
        <authorList>
            <consortium name="The Broad Institute Genome Assembly &amp; Analysis Group"/>
            <consortium name="Computational R&amp;D Group"/>
            <consortium name="and Sequencing Platform"/>
            <person name="Di Palma F."/>
            <person name="Alfoldi J."/>
            <person name="Johnson J."/>
            <person name="Berlin A."/>
            <person name="Gnerre S."/>
            <person name="Jaffe D."/>
            <person name="MacCallum I."/>
            <person name="Young S."/>
            <person name="Walker B.J."/>
            <person name="Lander E.S."/>
            <person name="Lindblad-Toh K."/>
        </authorList>
    </citation>
    <scope>NUCLEOTIDE SEQUENCE [LARGE SCALE GENOMIC DNA]</scope>
</reference>
<dbReference type="CDD" id="cd01647">
    <property type="entry name" value="RT_LTR"/>
    <property type="match status" value="1"/>
</dbReference>
<feature type="region of interest" description="Disordered" evidence="3">
    <location>
        <begin position="63"/>
        <end position="82"/>
    </location>
</feature>
<dbReference type="Gene3D" id="2.40.70.10">
    <property type="entry name" value="Acid Proteases"/>
    <property type="match status" value="1"/>
</dbReference>
<dbReference type="InterPro" id="IPR043128">
    <property type="entry name" value="Rev_trsase/Diguanyl_cyclase"/>
</dbReference>
<dbReference type="InterPro" id="IPR043502">
    <property type="entry name" value="DNA/RNA_pol_sf"/>
</dbReference>
<evidence type="ECO:0000256" key="2">
    <source>
        <dbReference type="ARBA" id="ARBA00012180"/>
    </source>
</evidence>
<reference evidence="5" key="2">
    <citation type="submission" date="2025-08" db="UniProtKB">
        <authorList>
            <consortium name="Ensembl"/>
        </authorList>
    </citation>
    <scope>IDENTIFICATION</scope>
</reference>
<evidence type="ECO:0000256" key="1">
    <source>
        <dbReference type="ARBA" id="ARBA00010879"/>
    </source>
</evidence>
<dbReference type="OMA" id="RTTSHIF"/>
<dbReference type="EMBL" id="AHAT01010308">
    <property type="status" value="NOT_ANNOTATED_CDS"/>
    <property type="molecule type" value="Genomic_DNA"/>
</dbReference>
<accession>W5NNM2</accession>
<dbReference type="PANTHER" id="PTHR15503">
    <property type="entry name" value="LDOC1 RELATED"/>
    <property type="match status" value="1"/>
</dbReference>
<evidence type="ECO:0000259" key="4">
    <source>
        <dbReference type="Pfam" id="PF00078"/>
    </source>
</evidence>
<dbReference type="Gene3D" id="3.10.10.10">
    <property type="entry name" value="HIV Type 1 Reverse Transcriptase, subunit A, domain 1"/>
    <property type="match status" value="1"/>
</dbReference>
<dbReference type="AlphaFoldDB" id="W5NNM2"/>
<keyword evidence="6" id="KW-1185">Reference proteome</keyword>
<dbReference type="Gene3D" id="3.30.70.270">
    <property type="match status" value="1"/>
</dbReference>
<dbReference type="Proteomes" id="UP000018468">
    <property type="component" value="Linkage group LG9"/>
</dbReference>
<dbReference type="GeneTree" id="ENSGT00940000171189"/>
<organism evidence="5 6">
    <name type="scientific">Lepisosteus oculatus</name>
    <name type="common">Spotted gar</name>
    <dbReference type="NCBI Taxonomy" id="7918"/>
    <lineage>
        <taxon>Eukaryota</taxon>
        <taxon>Metazoa</taxon>
        <taxon>Chordata</taxon>
        <taxon>Craniata</taxon>
        <taxon>Vertebrata</taxon>
        <taxon>Euteleostomi</taxon>
        <taxon>Actinopterygii</taxon>
        <taxon>Neopterygii</taxon>
        <taxon>Holostei</taxon>
        <taxon>Semionotiformes</taxon>
        <taxon>Lepisosteidae</taxon>
        <taxon>Lepisosteus</taxon>
    </lineage>
</organism>
<dbReference type="InterPro" id="IPR032567">
    <property type="entry name" value="RTL1-rel"/>
</dbReference>
<comment type="similarity">
    <text evidence="1">Belongs to the beta type-B retroviral polymerase family. HERV class-II K(HML-2) pol subfamily.</text>
</comment>
<evidence type="ECO:0000256" key="3">
    <source>
        <dbReference type="SAM" id="MobiDB-lite"/>
    </source>
</evidence>
<feature type="domain" description="Reverse transcriptase" evidence="4">
    <location>
        <begin position="355"/>
        <end position="423"/>
    </location>
</feature>
<dbReference type="STRING" id="7918.ENSLOCP00000022231"/>
<dbReference type="Ensembl" id="ENSLOCT00000022272.1">
    <property type="protein sequence ID" value="ENSLOCP00000022231.1"/>
    <property type="gene ID" value="ENSLOCG00000018130.1"/>
</dbReference>
<reference evidence="5" key="3">
    <citation type="submission" date="2025-09" db="UniProtKB">
        <authorList>
            <consortium name="Ensembl"/>
        </authorList>
    </citation>
    <scope>IDENTIFICATION</scope>
</reference>
<evidence type="ECO:0000313" key="5">
    <source>
        <dbReference type="Ensembl" id="ENSLOCP00000022231.1"/>
    </source>
</evidence>
<dbReference type="SUPFAM" id="SSF56672">
    <property type="entry name" value="DNA/RNA polymerases"/>
    <property type="match status" value="1"/>
</dbReference>
<dbReference type="InterPro" id="IPR000477">
    <property type="entry name" value="RT_dom"/>
</dbReference>
<dbReference type="InParanoid" id="W5NNM2"/>
<dbReference type="HOGENOM" id="CLU_644889_0_0_1"/>
<dbReference type="PANTHER" id="PTHR15503:SF36">
    <property type="entry name" value="RETROTRANSPOSON GAG-LIKE PROTEIN 5"/>
    <property type="match status" value="1"/>
</dbReference>
<dbReference type="EC" id="3.1.26.4" evidence="2"/>